<dbReference type="Proteomes" id="UP001605036">
    <property type="component" value="Unassembled WGS sequence"/>
</dbReference>
<evidence type="ECO:0000313" key="3">
    <source>
        <dbReference type="Proteomes" id="UP001605036"/>
    </source>
</evidence>
<feature type="compositionally biased region" description="Polar residues" evidence="1">
    <location>
        <begin position="188"/>
        <end position="214"/>
    </location>
</feature>
<proteinExistence type="predicted"/>
<evidence type="ECO:0000256" key="1">
    <source>
        <dbReference type="SAM" id="MobiDB-lite"/>
    </source>
</evidence>
<dbReference type="EMBL" id="JBHFFA010000003">
    <property type="protein sequence ID" value="KAL2634377.1"/>
    <property type="molecule type" value="Genomic_DNA"/>
</dbReference>
<accession>A0ABD1YXD2</accession>
<comment type="caution">
    <text evidence="2">The sequence shown here is derived from an EMBL/GenBank/DDBJ whole genome shotgun (WGS) entry which is preliminary data.</text>
</comment>
<dbReference type="AlphaFoldDB" id="A0ABD1YXD2"/>
<evidence type="ECO:0000313" key="2">
    <source>
        <dbReference type="EMBL" id="KAL2634377.1"/>
    </source>
</evidence>
<reference evidence="2 3" key="1">
    <citation type="submission" date="2024-09" db="EMBL/GenBank/DDBJ databases">
        <title>Chromosome-scale assembly of Riccia fluitans.</title>
        <authorList>
            <person name="Paukszto L."/>
            <person name="Sawicki J."/>
            <person name="Karawczyk K."/>
            <person name="Piernik-Szablinska J."/>
            <person name="Szczecinska M."/>
            <person name="Mazdziarz M."/>
        </authorList>
    </citation>
    <scope>NUCLEOTIDE SEQUENCE [LARGE SCALE GENOMIC DNA]</scope>
    <source>
        <strain evidence="2">Rf_01</strain>
        <tissue evidence="2">Aerial parts of the thallus</tissue>
    </source>
</reference>
<feature type="region of interest" description="Disordered" evidence="1">
    <location>
        <begin position="158"/>
        <end position="214"/>
    </location>
</feature>
<keyword evidence="3" id="KW-1185">Reference proteome</keyword>
<sequence length="313" mass="35348">MDKTLRPQIPSKRTTARTSFDWMDGLTYSAVRYITREIKRMKPNQRAAAFQNNSIMAHHFPHLDPRNLNSISPVRGPVLPLDRQLLASFLRRWTPQALERYFHICPWMRHRFPEFAPPGGWPDTIFTPVRFNNPGPTDPVHDPAQYCDPELHNFAETTQRTRTPSNLPPAPRAPDLSPGRVSEAAPSMRSTSASPSRNIPGNSASASPFSNEGPSNSLNQHAFYRYFDPTRYGGWGDVEHGFIAVSPDDPIDYRILYPTSDVTHRTGDVAAAIDPLVHLDYNLPGTREYPVSPFDFVWDDNFTPTEQKIVGAP</sequence>
<protein>
    <submittedName>
        <fullName evidence="2">Uncharacterized protein</fullName>
    </submittedName>
</protein>
<organism evidence="2 3">
    <name type="scientific">Riccia fluitans</name>
    <dbReference type="NCBI Taxonomy" id="41844"/>
    <lineage>
        <taxon>Eukaryota</taxon>
        <taxon>Viridiplantae</taxon>
        <taxon>Streptophyta</taxon>
        <taxon>Embryophyta</taxon>
        <taxon>Marchantiophyta</taxon>
        <taxon>Marchantiopsida</taxon>
        <taxon>Marchantiidae</taxon>
        <taxon>Marchantiales</taxon>
        <taxon>Ricciaceae</taxon>
        <taxon>Riccia</taxon>
    </lineage>
</organism>
<gene>
    <name evidence="2" type="ORF">R1flu_005856</name>
</gene>
<name>A0ABD1YXD2_9MARC</name>